<evidence type="ECO:0000256" key="8">
    <source>
        <dbReference type="SAM" id="MobiDB-lite"/>
    </source>
</evidence>
<sequence>MHEPLIALFPPIEHGRTADEVVRQVELLILEGVLRDGDRLPGERDLAERLGVSRPILREALKELENRGLLVSRHGGGTFVADIIGQVFSAPLAALIARHERATADYLEYRRELEGLTAELAAARATPADRALLARIVDDMRAAHEAGHFDDEMEADLELHNAIGEAAHNIVLLHTLRACYRLLSEGIFYHRRLIFDLPGARDRLLAQHVALAEAIMAGDPARARRAAEEHIDYVTETNREAARQDDRNRIATLRLQQRQARPANTPRRTASSSRNDP</sequence>
<dbReference type="SUPFAM" id="SSF48008">
    <property type="entry name" value="GntR ligand-binding domain-like"/>
    <property type="match status" value="1"/>
</dbReference>
<feature type="compositionally biased region" description="Polar residues" evidence="8">
    <location>
        <begin position="266"/>
        <end position="277"/>
    </location>
</feature>
<feature type="coiled-coil region" evidence="7">
    <location>
        <begin position="92"/>
        <end position="126"/>
    </location>
</feature>
<evidence type="ECO:0000256" key="1">
    <source>
        <dbReference type="ARBA" id="ARBA00022491"/>
    </source>
</evidence>
<dbReference type="InterPro" id="IPR011711">
    <property type="entry name" value="GntR_C"/>
</dbReference>
<dbReference type="SMART" id="SM00895">
    <property type="entry name" value="FCD"/>
    <property type="match status" value="1"/>
</dbReference>
<organism evidence="10 11">
    <name type="scientific">Gellertiella hungarica</name>
    <dbReference type="NCBI Taxonomy" id="1572859"/>
    <lineage>
        <taxon>Bacteria</taxon>
        <taxon>Pseudomonadati</taxon>
        <taxon>Pseudomonadota</taxon>
        <taxon>Alphaproteobacteria</taxon>
        <taxon>Hyphomicrobiales</taxon>
        <taxon>Rhizobiaceae</taxon>
        <taxon>Gellertiella</taxon>
    </lineage>
</organism>
<evidence type="ECO:0000256" key="5">
    <source>
        <dbReference type="ARBA" id="ARBA00037357"/>
    </source>
</evidence>
<evidence type="ECO:0000256" key="3">
    <source>
        <dbReference type="ARBA" id="ARBA00023125"/>
    </source>
</evidence>
<dbReference type="PANTHER" id="PTHR43537">
    <property type="entry name" value="TRANSCRIPTIONAL REGULATOR, GNTR FAMILY"/>
    <property type="match status" value="1"/>
</dbReference>
<evidence type="ECO:0000256" key="2">
    <source>
        <dbReference type="ARBA" id="ARBA00023015"/>
    </source>
</evidence>
<evidence type="ECO:0000256" key="4">
    <source>
        <dbReference type="ARBA" id="ARBA00023163"/>
    </source>
</evidence>
<keyword evidence="3" id="KW-0238">DNA-binding</keyword>
<dbReference type="Proteomes" id="UP000528286">
    <property type="component" value="Unassembled WGS sequence"/>
</dbReference>
<keyword evidence="4" id="KW-0804">Transcription</keyword>
<dbReference type="AlphaFoldDB" id="A0A7W6J3U5"/>
<dbReference type="SMART" id="SM00345">
    <property type="entry name" value="HTH_GNTR"/>
    <property type="match status" value="1"/>
</dbReference>
<dbReference type="PROSITE" id="PS50949">
    <property type="entry name" value="HTH_GNTR"/>
    <property type="match status" value="1"/>
</dbReference>
<dbReference type="Gene3D" id="1.20.120.530">
    <property type="entry name" value="GntR ligand-binding domain-like"/>
    <property type="match status" value="1"/>
</dbReference>
<dbReference type="PANTHER" id="PTHR43537:SF34">
    <property type="entry name" value="PYRUVATE DEHYDROGENASE COMPLEX REPRESSOR"/>
    <property type="match status" value="1"/>
</dbReference>
<evidence type="ECO:0000256" key="7">
    <source>
        <dbReference type="SAM" id="Coils"/>
    </source>
</evidence>
<dbReference type="Pfam" id="PF07729">
    <property type="entry name" value="FCD"/>
    <property type="match status" value="1"/>
</dbReference>
<comment type="caution">
    <text evidence="10">The sequence shown here is derived from an EMBL/GenBank/DDBJ whole genome shotgun (WGS) entry which is preliminary data.</text>
</comment>
<feature type="domain" description="HTH gntR-type" evidence="9">
    <location>
        <begin position="15"/>
        <end position="83"/>
    </location>
</feature>
<keyword evidence="2" id="KW-0805">Transcription regulation</keyword>
<keyword evidence="10" id="KW-0670">Pyruvate</keyword>
<accession>A0A7W6J3U5</accession>
<dbReference type="GO" id="GO:0003700">
    <property type="term" value="F:DNA-binding transcription factor activity"/>
    <property type="evidence" value="ECO:0007669"/>
    <property type="project" value="InterPro"/>
</dbReference>
<gene>
    <name evidence="10" type="ORF">GGR23_001452</name>
</gene>
<dbReference type="EMBL" id="JACIEZ010000002">
    <property type="protein sequence ID" value="MBB4064275.1"/>
    <property type="molecule type" value="Genomic_DNA"/>
</dbReference>
<proteinExistence type="predicted"/>
<keyword evidence="7" id="KW-0175">Coiled coil</keyword>
<keyword evidence="1" id="KW-0678">Repressor</keyword>
<keyword evidence="11" id="KW-1185">Reference proteome</keyword>
<dbReference type="InterPro" id="IPR000524">
    <property type="entry name" value="Tscrpt_reg_HTH_GntR"/>
</dbReference>
<name>A0A7W6J3U5_9HYPH</name>
<dbReference type="RefSeq" id="WP_183365510.1">
    <property type="nucleotide sequence ID" value="NZ_JACIEZ010000002.1"/>
</dbReference>
<dbReference type="PRINTS" id="PR00035">
    <property type="entry name" value="HTHGNTR"/>
</dbReference>
<evidence type="ECO:0000313" key="11">
    <source>
        <dbReference type="Proteomes" id="UP000528286"/>
    </source>
</evidence>
<evidence type="ECO:0000313" key="10">
    <source>
        <dbReference type="EMBL" id="MBB4064275.1"/>
    </source>
</evidence>
<dbReference type="InterPro" id="IPR036390">
    <property type="entry name" value="WH_DNA-bd_sf"/>
</dbReference>
<dbReference type="GO" id="GO:0003677">
    <property type="term" value="F:DNA binding"/>
    <property type="evidence" value="ECO:0007669"/>
    <property type="project" value="UniProtKB-KW"/>
</dbReference>
<reference evidence="10 11" key="1">
    <citation type="submission" date="2020-08" db="EMBL/GenBank/DDBJ databases">
        <title>Genomic Encyclopedia of Type Strains, Phase IV (KMG-IV): sequencing the most valuable type-strain genomes for metagenomic binning, comparative biology and taxonomic classification.</title>
        <authorList>
            <person name="Goeker M."/>
        </authorList>
    </citation>
    <scope>NUCLEOTIDE SEQUENCE [LARGE SCALE GENOMIC DNA]</scope>
    <source>
        <strain evidence="10 11">DSM 29853</strain>
    </source>
</reference>
<dbReference type="Pfam" id="PF00392">
    <property type="entry name" value="GntR"/>
    <property type="match status" value="1"/>
</dbReference>
<dbReference type="CDD" id="cd07377">
    <property type="entry name" value="WHTH_GntR"/>
    <property type="match status" value="1"/>
</dbReference>
<protein>
    <recommendedName>
        <fullName evidence="6">Pyruvate dehydrogenase complex repressor</fullName>
    </recommendedName>
</protein>
<dbReference type="SUPFAM" id="SSF46785">
    <property type="entry name" value="Winged helix' DNA-binding domain"/>
    <property type="match status" value="1"/>
</dbReference>
<comment type="function">
    <text evidence="5">Transcriptional repressor for the pyruvate dehydrogenase complex genes aceEF and lpd.</text>
</comment>
<evidence type="ECO:0000256" key="6">
    <source>
        <dbReference type="ARBA" id="ARBA00039592"/>
    </source>
</evidence>
<evidence type="ECO:0000259" key="9">
    <source>
        <dbReference type="PROSITE" id="PS50949"/>
    </source>
</evidence>
<feature type="region of interest" description="Disordered" evidence="8">
    <location>
        <begin position="254"/>
        <end position="277"/>
    </location>
</feature>
<dbReference type="Gene3D" id="1.10.10.10">
    <property type="entry name" value="Winged helix-like DNA-binding domain superfamily/Winged helix DNA-binding domain"/>
    <property type="match status" value="1"/>
</dbReference>
<dbReference type="InterPro" id="IPR008920">
    <property type="entry name" value="TF_FadR/GntR_C"/>
</dbReference>
<dbReference type="InterPro" id="IPR036388">
    <property type="entry name" value="WH-like_DNA-bd_sf"/>
</dbReference>